<evidence type="ECO:0000259" key="3">
    <source>
        <dbReference type="Pfam" id="PF00125"/>
    </source>
</evidence>
<dbReference type="GO" id="GO:0030527">
    <property type="term" value="F:structural constituent of chromatin"/>
    <property type="evidence" value="ECO:0007669"/>
    <property type="project" value="InterPro"/>
</dbReference>
<dbReference type="RefSeq" id="XP_011385782.1">
    <property type="nucleotide sequence ID" value="XM_011387480.1"/>
</dbReference>
<evidence type="ECO:0000256" key="2">
    <source>
        <dbReference type="SAM" id="MobiDB-lite"/>
    </source>
</evidence>
<dbReference type="PRINTS" id="PR00621">
    <property type="entry name" value="HISTONEH2B"/>
</dbReference>
<comment type="similarity">
    <text evidence="1">Belongs to the histone H2B family.</text>
</comment>
<feature type="compositionally biased region" description="Basic and acidic residues" evidence="2">
    <location>
        <begin position="14"/>
        <end position="25"/>
    </location>
</feature>
<evidence type="ECO:0000313" key="5">
    <source>
        <dbReference type="RefSeq" id="XP_011385782.1"/>
    </source>
</evidence>
<dbReference type="InterPro" id="IPR009072">
    <property type="entry name" value="Histone-fold"/>
</dbReference>
<organism evidence="4 5">
    <name type="scientific">Pteropus vampyrus</name>
    <name type="common">Large flying fox</name>
    <dbReference type="NCBI Taxonomy" id="132908"/>
    <lineage>
        <taxon>Eukaryota</taxon>
        <taxon>Metazoa</taxon>
        <taxon>Chordata</taxon>
        <taxon>Craniata</taxon>
        <taxon>Vertebrata</taxon>
        <taxon>Euteleostomi</taxon>
        <taxon>Mammalia</taxon>
        <taxon>Eutheria</taxon>
        <taxon>Laurasiatheria</taxon>
        <taxon>Chiroptera</taxon>
        <taxon>Yinpterochiroptera</taxon>
        <taxon>Pteropodoidea</taxon>
        <taxon>Pteropodidae</taxon>
        <taxon>Pteropodinae</taxon>
        <taxon>Pteropus</taxon>
    </lineage>
</organism>
<dbReference type="Pfam" id="PF00125">
    <property type="entry name" value="Histone"/>
    <property type="match status" value="1"/>
</dbReference>
<dbReference type="OrthoDB" id="9633318at2759"/>
<feature type="compositionally biased region" description="Polar residues" evidence="2">
    <location>
        <begin position="1"/>
        <end position="13"/>
    </location>
</feature>
<dbReference type="AlphaFoldDB" id="A0A6P3S668"/>
<sequence>MSEAASSSFQSDVETAHDSRERSDYKLAAARQQLPLSFLTTDGKATSDMASPAPAVAAPASGMPGPASEASEGSPGVGEPPEAPTKAPEQRTPRRRRRRCPDSFATYFPRVLKNVHQGLSLSREAVSVMDSFVKDVFECIAEEASRLALSTQRATMTSREIQTAVRLLLPGEVGKHAVSEANKAVLRYRSRT</sequence>
<feature type="domain" description="Core Histone H2A/H2B/H3" evidence="3">
    <location>
        <begin position="94"/>
        <end position="167"/>
    </location>
</feature>
<dbReference type="InterPro" id="IPR000558">
    <property type="entry name" value="Histone_H2B"/>
</dbReference>
<dbReference type="GeneID" id="105311491"/>
<dbReference type="SMART" id="SM00427">
    <property type="entry name" value="H2B"/>
    <property type="match status" value="1"/>
</dbReference>
<evidence type="ECO:0000313" key="4">
    <source>
        <dbReference type="Proteomes" id="UP000515202"/>
    </source>
</evidence>
<dbReference type="SUPFAM" id="SSF47113">
    <property type="entry name" value="Histone-fold"/>
    <property type="match status" value="1"/>
</dbReference>
<reference evidence="5" key="1">
    <citation type="submission" date="2025-08" db="UniProtKB">
        <authorList>
            <consortium name="RefSeq"/>
        </authorList>
    </citation>
    <scope>IDENTIFICATION</scope>
    <source>
        <tissue evidence="5">Kidney</tissue>
    </source>
</reference>
<dbReference type="GO" id="GO:0000786">
    <property type="term" value="C:nucleosome"/>
    <property type="evidence" value="ECO:0007669"/>
    <property type="project" value="InterPro"/>
</dbReference>
<dbReference type="PANTHER" id="PTHR23428">
    <property type="entry name" value="HISTONE H2B"/>
    <property type="match status" value="1"/>
</dbReference>
<dbReference type="GO" id="GO:0003677">
    <property type="term" value="F:DNA binding"/>
    <property type="evidence" value="ECO:0007669"/>
    <property type="project" value="InterPro"/>
</dbReference>
<proteinExistence type="inferred from homology"/>
<dbReference type="CDD" id="cd22910">
    <property type="entry name" value="HFD_H2B"/>
    <property type="match status" value="1"/>
</dbReference>
<evidence type="ECO:0000256" key="1">
    <source>
        <dbReference type="ARBA" id="ARBA00006846"/>
    </source>
</evidence>
<dbReference type="GO" id="GO:0046982">
    <property type="term" value="F:protein heterodimerization activity"/>
    <property type="evidence" value="ECO:0007669"/>
    <property type="project" value="InterPro"/>
</dbReference>
<dbReference type="InterPro" id="IPR007125">
    <property type="entry name" value="H2A/H2B/H3"/>
</dbReference>
<accession>A0A6P3S668</accession>
<gene>
    <name evidence="5" type="primary">LOC105311491</name>
</gene>
<dbReference type="Proteomes" id="UP000515202">
    <property type="component" value="Unplaced"/>
</dbReference>
<keyword evidence="4" id="KW-1185">Reference proteome</keyword>
<feature type="compositionally biased region" description="Low complexity" evidence="2">
    <location>
        <begin position="47"/>
        <end position="71"/>
    </location>
</feature>
<name>A0A6P3S668_PTEVA</name>
<feature type="compositionally biased region" description="Polar residues" evidence="2">
    <location>
        <begin position="34"/>
        <end position="44"/>
    </location>
</feature>
<protein>
    <submittedName>
        <fullName evidence="5">Histone H2B-like</fullName>
    </submittedName>
</protein>
<feature type="region of interest" description="Disordered" evidence="2">
    <location>
        <begin position="1"/>
        <end position="100"/>
    </location>
</feature>
<dbReference type="Gene3D" id="1.10.20.10">
    <property type="entry name" value="Histone, subunit A"/>
    <property type="match status" value="1"/>
</dbReference>
<dbReference type="GO" id="GO:0005634">
    <property type="term" value="C:nucleus"/>
    <property type="evidence" value="ECO:0007669"/>
    <property type="project" value="UniProtKB-ARBA"/>
</dbReference>
<dbReference type="FunFam" id="1.10.20.10:FF:000043">
    <property type="entry name" value="Histone H2B"/>
    <property type="match status" value="1"/>
</dbReference>
<dbReference type="KEGG" id="pvp:105311491"/>